<feature type="domain" description="N-acetyltransferase" evidence="1">
    <location>
        <begin position="40"/>
        <end position="210"/>
    </location>
</feature>
<dbReference type="GO" id="GO:0016747">
    <property type="term" value="F:acyltransferase activity, transferring groups other than amino-acyl groups"/>
    <property type="evidence" value="ECO:0007669"/>
    <property type="project" value="InterPro"/>
</dbReference>
<comment type="caution">
    <text evidence="2">The sequence shown here is derived from an EMBL/GenBank/DDBJ whole genome shotgun (WGS) entry which is preliminary data.</text>
</comment>
<evidence type="ECO:0000313" key="2">
    <source>
        <dbReference type="EMBL" id="PAE08570.1"/>
    </source>
</evidence>
<dbReference type="PROSITE" id="PS51186">
    <property type="entry name" value="GNAT"/>
    <property type="match status" value="1"/>
</dbReference>
<evidence type="ECO:0000259" key="1">
    <source>
        <dbReference type="PROSITE" id="PS51186"/>
    </source>
</evidence>
<dbReference type="Proteomes" id="UP000216475">
    <property type="component" value="Unassembled WGS sequence"/>
</dbReference>
<gene>
    <name evidence="2" type="ORF">CHI12_06165</name>
</gene>
<dbReference type="CDD" id="cd04301">
    <property type="entry name" value="NAT_SF"/>
    <property type="match status" value="1"/>
</dbReference>
<organism evidence="2 3">
    <name type="scientific">Terribacillus saccharophilus</name>
    <dbReference type="NCBI Taxonomy" id="361277"/>
    <lineage>
        <taxon>Bacteria</taxon>
        <taxon>Bacillati</taxon>
        <taxon>Bacillota</taxon>
        <taxon>Bacilli</taxon>
        <taxon>Bacillales</taxon>
        <taxon>Bacillaceae</taxon>
        <taxon>Terribacillus</taxon>
    </lineage>
</organism>
<dbReference type="Pfam" id="PF00583">
    <property type="entry name" value="Acetyltransf_1"/>
    <property type="match status" value="1"/>
</dbReference>
<name>A0A268HFD9_9BACI</name>
<sequence>MYSNIRRRRFHPTACAPKQCRDRLQIDSAFYIIDKNRKRERVQDENQETGCELCAVQSVAAFYQEAWQVSFADIAPRFVRHSRYPGYQGLVKLDEKSHMVWLVYGYTSRPGQYYHDLLRPALQENGKSDWLDDCFELVELVVAPSVRGSGIGTALLNQLLTVAPNKTAVLTTRENNIRAIQFYERNGWELLKDSFYPNEKAYRIYGKKLI</sequence>
<protein>
    <recommendedName>
        <fullName evidence="1">N-acetyltransferase domain-containing protein</fullName>
    </recommendedName>
</protein>
<dbReference type="Gene3D" id="3.40.630.30">
    <property type="match status" value="1"/>
</dbReference>
<proteinExistence type="predicted"/>
<dbReference type="InterPro" id="IPR000182">
    <property type="entry name" value="GNAT_dom"/>
</dbReference>
<dbReference type="EMBL" id="NPBH01000017">
    <property type="protein sequence ID" value="PAE08570.1"/>
    <property type="molecule type" value="Genomic_DNA"/>
</dbReference>
<reference evidence="2 3" key="1">
    <citation type="submission" date="2017-07" db="EMBL/GenBank/DDBJ databases">
        <title>Isolation and whole genome analysis of endospore-forming bacteria from heroin.</title>
        <authorList>
            <person name="Kalinowski J."/>
            <person name="Ahrens B."/>
            <person name="Al-Dilaimi A."/>
            <person name="Winkler A."/>
            <person name="Wibberg D."/>
            <person name="Schleenbecker U."/>
            <person name="Ruckert C."/>
            <person name="Wolfel R."/>
            <person name="Grass G."/>
        </authorList>
    </citation>
    <scope>NUCLEOTIDE SEQUENCE [LARGE SCALE GENOMIC DNA]</scope>
    <source>
        <strain evidence="2 3">7509</strain>
    </source>
</reference>
<dbReference type="InterPro" id="IPR016181">
    <property type="entry name" value="Acyl_CoA_acyltransferase"/>
</dbReference>
<dbReference type="SUPFAM" id="SSF55729">
    <property type="entry name" value="Acyl-CoA N-acyltransferases (Nat)"/>
    <property type="match status" value="1"/>
</dbReference>
<evidence type="ECO:0000313" key="3">
    <source>
        <dbReference type="Proteomes" id="UP000216475"/>
    </source>
</evidence>
<dbReference type="AlphaFoldDB" id="A0A268HFD9"/>
<accession>A0A268HFD9</accession>